<reference evidence="1" key="1">
    <citation type="submission" date="2023-06" db="EMBL/GenBank/DDBJ databases">
        <title>Black Yeasts Isolated from many extreme environments.</title>
        <authorList>
            <person name="Coleine C."/>
            <person name="Stajich J.E."/>
            <person name="Selbmann L."/>
        </authorList>
    </citation>
    <scope>NUCLEOTIDE SEQUENCE</scope>
    <source>
        <strain evidence="1">CCFEE 5200</strain>
    </source>
</reference>
<organism evidence="1 2">
    <name type="scientific">Friedmanniomyces endolithicus</name>
    <dbReference type="NCBI Taxonomy" id="329885"/>
    <lineage>
        <taxon>Eukaryota</taxon>
        <taxon>Fungi</taxon>
        <taxon>Dikarya</taxon>
        <taxon>Ascomycota</taxon>
        <taxon>Pezizomycotina</taxon>
        <taxon>Dothideomycetes</taxon>
        <taxon>Dothideomycetidae</taxon>
        <taxon>Mycosphaerellales</taxon>
        <taxon>Teratosphaeriaceae</taxon>
        <taxon>Friedmanniomyces</taxon>
    </lineage>
</organism>
<dbReference type="EMBL" id="JAUJLE010000482">
    <property type="protein sequence ID" value="KAK0955076.1"/>
    <property type="molecule type" value="Genomic_DNA"/>
</dbReference>
<name>A0AAN6H7G7_9PEZI</name>
<protein>
    <submittedName>
        <fullName evidence="1">Uncharacterized protein</fullName>
    </submittedName>
</protein>
<gene>
    <name evidence="1" type="ORF">LTR91_023026</name>
</gene>
<proteinExistence type="predicted"/>
<dbReference type="Gene3D" id="3.30.160.60">
    <property type="entry name" value="Classic Zinc Finger"/>
    <property type="match status" value="1"/>
</dbReference>
<comment type="caution">
    <text evidence="1">The sequence shown here is derived from an EMBL/GenBank/DDBJ whole genome shotgun (WGS) entry which is preliminary data.</text>
</comment>
<dbReference type="Proteomes" id="UP001175353">
    <property type="component" value="Unassembled WGS sequence"/>
</dbReference>
<accession>A0AAN6H7G7</accession>
<dbReference type="AlphaFoldDB" id="A0AAN6H7G7"/>
<sequence>MSIKDVYKQAKPSWLGKKIEPKMLPHYLYLVPIREDVSLLHSMPEWKLKQKMKELTKSLVAIQGIPLDVVETSFADVERWKNDNRASFMSASTSSSAHSTFSLPHSSKRGSLASLFTQYSGDAQVQELIRFNCPTCYTSFSRPNDLLEHLRGRCEKADVARYICHNCQHEAESTIDMDRHCINAKTLDPQHNLGSVEVHVQVKFGFGYPYCCHYFPTTDHPTYDECLVAYHAHIVCHARGGKAAPQASRSKRVLASIRGNLEIRTTEGLRSILELVEFECQRQHLPRGACWRFQWDDDKYAKTLWQCLENGQRDDSHLMGGIDVGTFFSDLVRKGHHFETDASAPHPLTDPHDVSRLAASVQAGAENLALSLFDFELYENQREAQIHDGDSQSSYLAPPTSAIVPDHKRKRSLSDTAWLSQHLNPIAAARHGNCDKPLPLLPTLYEEQMSQVHNEAPFMSNAGWAHNGSIYTTNEEVPTTTSPAAFPPYWPPATYPS</sequence>
<evidence type="ECO:0000313" key="2">
    <source>
        <dbReference type="Proteomes" id="UP001175353"/>
    </source>
</evidence>
<evidence type="ECO:0000313" key="1">
    <source>
        <dbReference type="EMBL" id="KAK0955076.1"/>
    </source>
</evidence>
<keyword evidence="2" id="KW-1185">Reference proteome</keyword>